<feature type="compositionally biased region" description="Acidic residues" evidence="4">
    <location>
        <begin position="1856"/>
        <end position="1867"/>
    </location>
</feature>
<gene>
    <name evidence="6" type="ORF">QFW77_04710</name>
</gene>
<dbReference type="Pfam" id="PF00028">
    <property type="entry name" value="Cadherin"/>
    <property type="match status" value="1"/>
</dbReference>
<dbReference type="Proteomes" id="UP001156940">
    <property type="component" value="Unassembled WGS sequence"/>
</dbReference>
<dbReference type="InterPro" id="IPR002126">
    <property type="entry name" value="Cadherin-like_dom"/>
</dbReference>
<dbReference type="Gene3D" id="2.150.10.10">
    <property type="entry name" value="Serralysin-like metalloprotease, C-terminal"/>
    <property type="match status" value="13"/>
</dbReference>
<comment type="subcellular location">
    <subcellularLocation>
        <location evidence="1">Secreted</location>
    </subcellularLocation>
</comment>
<dbReference type="Pfam" id="PF17963">
    <property type="entry name" value="Big_9"/>
    <property type="match status" value="1"/>
</dbReference>
<feature type="compositionally biased region" description="Polar residues" evidence="4">
    <location>
        <begin position="3990"/>
        <end position="4004"/>
    </location>
</feature>
<dbReference type="EMBL" id="JARXRM010000019">
    <property type="protein sequence ID" value="MDH5822291.1"/>
    <property type="molecule type" value="Genomic_DNA"/>
</dbReference>
<feature type="region of interest" description="Disordered" evidence="4">
    <location>
        <begin position="1685"/>
        <end position="1704"/>
    </location>
</feature>
<dbReference type="SUPFAM" id="SSF49313">
    <property type="entry name" value="Cadherin-like"/>
    <property type="match status" value="4"/>
</dbReference>
<comment type="caution">
    <text evidence="6">The sequence shown here is derived from an EMBL/GenBank/DDBJ whole genome shotgun (WGS) entry which is preliminary data.</text>
</comment>
<keyword evidence="3" id="KW-0106">Calcium</keyword>
<dbReference type="InterPro" id="IPR001343">
    <property type="entry name" value="Hemolysn_Ca-bd"/>
</dbReference>
<feature type="domain" description="Cadherin" evidence="5">
    <location>
        <begin position="3522"/>
        <end position="3627"/>
    </location>
</feature>
<feature type="domain" description="Cadherin" evidence="5">
    <location>
        <begin position="2069"/>
        <end position="2150"/>
    </location>
</feature>
<keyword evidence="7" id="KW-1185">Reference proteome</keyword>
<evidence type="ECO:0000256" key="1">
    <source>
        <dbReference type="ARBA" id="ARBA00004613"/>
    </source>
</evidence>
<feature type="domain" description="Cadherin" evidence="5">
    <location>
        <begin position="3408"/>
        <end position="3523"/>
    </location>
</feature>
<organism evidence="6 7">
    <name type="scientific">Luteimonas endophytica</name>
    <dbReference type="NCBI Taxonomy" id="3042023"/>
    <lineage>
        <taxon>Bacteria</taxon>
        <taxon>Pseudomonadati</taxon>
        <taxon>Pseudomonadota</taxon>
        <taxon>Gammaproteobacteria</taxon>
        <taxon>Lysobacterales</taxon>
        <taxon>Lysobacteraceae</taxon>
        <taxon>Luteimonas</taxon>
    </lineage>
</organism>
<evidence type="ECO:0000313" key="6">
    <source>
        <dbReference type="EMBL" id="MDH5822291.1"/>
    </source>
</evidence>
<feature type="domain" description="Cadherin" evidence="5">
    <location>
        <begin position="2371"/>
        <end position="2486"/>
    </location>
</feature>
<accession>A0ABT6J665</accession>
<dbReference type="RefSeq" id="WP_280573160.1">
    <property type="nucleotide sequence ID" value="NZ_JARXRM010000019.1"/>
</dbReference>
<keyword evidence="2" id="KW-0964">Secreted</keyword>
<dbReference type="PANTHER" id="PTHR38340:SF1">
    <property type="entry name" value="S-LAYER PROTEIN"/>
    <property type="match status" value="1"/>
</dbReference>
<dbReference type="Gene3D" id="2.60.40.3440">
    <property type="match status" value="1"/>
</dbReference>
<feature type="compositionally biased region" description="Basic and acidic residues" evidence="4">
    <location>
        <begin position="4005"/>
        <end position="4018"/>
    </location>
</feature>
<feature type="compositionally biased region" description="Low complexity" evidence="4">
    <location>
        <begin position="1868"/>
        <end position="1887"/>
    </location>
</feature>
<dbReference type="InterPro" id="IPR006644">
    <property type="entry name" value="Cadg"/>
</dbReference>
<dbReference type="PRINTS" id="PR00205">
    <property type="entry name" value="CADHERIN"/>
</dbReference>
<dbReference type="PROSITE" id="PS50268">
    <property type="entry name" value="CADHERIN_2"/>
    <property type="match status" value="8"/>
</dbReference>
<evidence type="ECO:0000256" key="4">
    <source>
        <dbReference type="SAM" id="MobiDB-lite"/>
    </source>
</evidence>
<dbReference type="SUPFAM" id="SSF51120">
    <property type="entry name" value="beta-Roll"/>
    <property type="match status" value="10"/>
</dbReference>
<reference evidence="6 7" key="1">
    <citation type="submission" date="2023-04" db="EMBL/GenBank/DDBJ databases">
        <title>Luteimonas endophyticus RD2P54.</title>
        <authorList>
            <person name="Sun J.-Q."/>
        </authorList>
    </citation>
    <scope>NUCLEOTIDE SEQUENCE [LARGE SCALE GENOMIC DNA]</scope>
    <source>
        <strain evidence="6 7">RD2P54</strain>
    </source>
</reference>
<proteinExistence type="predicted"/>
<dbReference type="SMART" id="SM00736">
    <property type="entry name" value="CADG"/>
    <property type="match status" value="3"/>
</dbReference>
<sequence>MTDIQSRTLALLEELANQGAATQEAVRLIKIAISSSDFLAARLENAIQKGYLKALDIEDHSRALGTYNERTFRIALDPSLFVGGDESSSIARIAFVLGHETNHAYARNPRNGSTPFGEFISKVAQKIGTEGNNDYTDVVKVYLDSRRRIEAAATIAGWNTLRDLYLSQNGGNIDAARFYGELQKIIPKCFVPTEDGFRPIPSIQVGPDYSVSRSTENIEAFGSCYYDLQANTAGEDRIADAVTALGYIIQSEIMADRAYDPAALIVNLSEVGVSYQELMQQQLFFGHGLDPFIIQDTSNGAPVNRTLTSHGPWKGEYERELSTRHAELVAWLELAQRDESALRRISEAGGLGGVIGSAIAGALQIDNHAWRVLASATLTTIGENLAEAIAAGGFSAALPSGSIVEVLGDVDNEFTTSLEGGVAGAISSFLISELISSLEIEGTLAEIGHTAANATLSKIIENAIQIAQNSTEVTSLFQGVDLSTVWTALASYVGTRLAAELVEFDTTGGQIGAQIGAAIGAYAGYAVGVAWAKGGAQIGGAVAGPVGALAGAFLGYIFGGLIGSFFGGTPHAWATLGWDENERLFAVVDAGTKHGASGQTAIGLGAAVTSSLSSIVDFVGGKIADGSALNFTVGMKGRTFYYGSPGEFQSGKAEEVISFATHSALSRMVMRLVGGDVLMKRALRSSLAAADDPAAFDMSALYGDLAIASDYGLYLRDPLLVNALIGSGPQSAIAAQWAITLARAHELGLDKRADTDWAGGFAAHLDQVADGVLDGNAIAPTNMFLELDENNARMFNYLDFGGTVVYTEGDTVNRTLKDSIIGSNVDDNVVVLDDTISDAAGLSINGTHSSGPYTIDVSAVIDGAGGNDIIRGGDLGNDLLGGAGADTLIGGKLDDWLFGGEGNDLIFSGQVTNTDFAPGDAAGEASALAAAGGNGNYLDGGAGVDRLYGGRGSDWLNGGAGVDLLLGGAGGDILQGGEGDDQGHAGAAALFGGAGSDQYVFGFGDGKDVVFDESDPTAEAGVSRDSIAWRIQQLESGAFQRNWAGGGDYEVDGSVKGGEDAIAFGAGITMANVLMRRWGNDLVIQLISLDANGNGALTGDELTILDWFESTRRVEWLRFANGEEIRLGDMTSFVIGTGESDVILGSYGADFLYGGGGDDEIRGLAGNDFGNGGAGNDFVAGDGDNDWVMGGSGNDQVIGGAGHDTAFGDDGSDRVYGGLGSDLVVGGRGNDEVVGGAGDDVFRYSRGDGQDVILDDYVNNWDQVWQNGSYVNGYVLQSNGTVTKNGVVYFDGSKWLGQYDWDDENQVLRRHAGAVNGIVASDAGTDTLEFGVGIDIQDLMLKRTGNDLLIAVSEDGEPGGIDQASDRITIKDWYSLGAPIENFVFAATGRHAVSGMNLNGGTDGDDVIAGTAGKDWLTGNGGDDTLEGGAEADILVGNAGADHLKGGAAVDVLFGGSGSDTLDGGTGGDLLFGGDGDDVASYASSAAAVRAYLDPSASGENTGDAKDDVFDSIEGLQGSALADRLGGDVGDNLLDGGAGDDALYGGAGDDIYEFGRDSGSDSIHEGIYTVDANGVETVGTGNGGEGDALSLQAGISLADLVFARNGSDLQVSVGAASATLVGQYLTGRGVEMLQFADGLTLELARLKFAGEAATASDDVMLGATGTVADTLNGLAGDDILSGAGGNDSLQGGDGDDTLEGGAGADVLDGGSDSVTLALPIEAGKAYGDTIRYVTSNAGVTIDLAAATASGGHATGDTLVTVGGVSTIENAAGSGGYGDTLSGDARANRLAGLGGGDVLDGRAGDDVLVGGDGDDILYGGDGADALAGDSGVDRLEGGAGKDLLSGGAGNDTLLGGDADDQLSGDDGNDTLYGGTGDDTLGGWQGDDTLYGESGHDKLAGGEGNDILEGGDGVDQLAGEGGNDQLRGGAGSDSYLFDPSSGIDTIVDAGYEEDRNKIVFTSAGPDEIWLARAGDDLRVSVIGGTSVVVISGYFKTDGTGSRVFEIATAGGSLFLAAAGPLLQAMAQASATLPGSMPQSVLDLLETYWHPTGTALPKVVDKSYATNEDVPVSGQVGAVDQDGNIVGYALTGQAKFGSVALNAATGAWTYTPEANRHGNDSFMITVTDADGNSARQSIAIAVASVNDAPSNIFAPGPLEVDEGAGQGLGLGVFTHEDVDGPEDIPSFQLVDSAGGRFAMTADGKLTVANGAALDYEANSSHAIRVRVTDLAGASFEKDFVVTVRNVNEVPYIVTPPPTTVPAVLAENATGGTVASFVIGDPDNTTPALQLTDNPYGWLDTSLNTVRVKAGAAVDFEALVAAGGVLEDTDGDGIREIRLGGAVVATDGELSSAQPTRFWFLIEDINEAPTAIGFASTVTSIEERDHPAVGSPAPAILLGTLSAIDPDTAGSLDFASLVFTVTDERFEVVNGNELRLKAGAALDFEAGATVPVDVTVTDRGGSGLGYTRTLTFAVNDKDDYLYGTAGADTLSGQGNRDIIYGYGGFDILSGGGGNDDVYGGDDVDVVMGGDGDDRLWGELGDDQVQGGEGADQLHGGDGADHLKGMEGDDLLFGDDGADNLDGGFGDDSLQGGNGNDYLYGNYGQDILDGGSGDDVLIGGDGADRMQGGAGVDTLSYATSSSSIVLNLVTGAHAGAAEGDVIEDHFERVIGSSLSDTIVGSANADHIEGAAGNDTIHGGAGDDILMGGAGDDFIDAQSGNDRLIGGSGSDILIGGDDSDTYIIDLDSGSDEIRNYDSSGQDVDVIGYQGIDRNQLWFARSGNDLTISAIGTGVQTTIKDWYSTATASDRANYKIDFILAGEHYTETINAEGLVGLMGGYTKPANQAAFDALQADSAFGNRWTNYWQGNEDPVISSVGSQTISEDGTLTLQFTVSDDVTPANGLAVVATASNDRADPPQVTGPNADGVWTLTVRAADHRSGDVAITLKATDAGGLISQQTFALAIIPVADAPIITRAVPLGTTLDGGPLPLDVQAALVDQDSSETLEIRISNVPTGLALNKGTHLGNGVWSLTAAQLSGLALTGPSNWSQNLTGTAALTVTAIAKETATGETAQTSHVLSVPINARPTDIAADRSLAINESTAASTIPAGTLVANFTATDPDGGTLTFALVDNAGGRFAITTTGVLTVANGALLNREAAASHVVRVKVTDASGLSYEEQFTVAVNNVNEAPTTPSASVLIPVGVENTALAGQAVANLAATDPDGTTPSYVVTSDPRGWFTIVGSQLKFRTGLSFDFEALKAAGLTVSDIDGDGRQEVVYSAKVKSSDGSLTSTGERTVTVRIEDANDAPHDIAADRTLKIAENSANGAFIGNFTGADQDPGDGLTFSLVDNAGGRFALTSAGRLTVANGGLLNYEAAASHTIKVRVSDGATTRTENFTVALTNVNEAPGTPTIATQPVTAKVEGTALSGVVAATFSATDPDGTAPGYQIASDPKAWFTLSGNQLKFKSGFNSDFEALVSAGGVTLTDVDGDGQKEATYTASVRSTDGSLASGNRAVTVRIEDKNEAPAISTSSFSVSESAPGAGQTLIGTVAVSDPDSQSYNRNFRYSLTGGAASLFSINQTTGQLYLQGSLNYEAATSHQVQITVKDRGGSGFSVQKTVAINVTNANEAPIFSSGGASGIFVWSPGEYGTLSLEMNASDPEGGAITYSIVSVSNGGWISEAKIIGDILRVGATVYGGESASIYVKATDNGGLSTVVRFDVYGNSATGPVVVDLDGDGVELLPLASSTVRFDMDGDGVRDASGWVGADDGLLVLDRDGNRVIDNGSEISFVDDLPEAYSDLQGLAAYDSNRNGLFDSEDARYSEFAVWRDQNSDGVSQAEELWTLADLGIVSIDLDGLRTGLDPEAELDNTIYATSSFHRVDGSVGTVGDVFLFYATNTNVTIEPMPTSQKQDVDMGRGKNGWDGVVLQDDCLDGSYVRHNIGWNGARDPGPGDAASGKVDRRARREFTAAQVMAGAMQGGAWEGPDGNGGAVDLPQTQVSEESAASRTSGAERREPKRQNRRMDAALEGYRPTLAHSRSALHDGLALSEKKRFQMVEAMSAFSAQPFAEFGLGAGKNPKALELLTTLPDLKMTA</sequence>
<feature type="domain" description="Cadherin" evidence="5">
    <location>
        <begin position="3084"/>
        <end position="3190"/>
    </location>
</feature>
<dbReference type="SMART" id="SM00112">
    <property type="entry name" value="CA"/>
    <property type="match status" value="7"/>
</dbReference>
<dbReference type="PRINTS" id="PR00313">
    <property type="entry name" value="CABNDNGRPT"/>
</dbReference>
<dbReference type="InterPro" id="IPR050557">
    <property type="entry name" value="RTX_toxin/Mannuronan_C5-epim"/>
</dbReference>
<feature type="region of interest" description="Disordered" evidence="4">
    <location>
        <begin position="1851"/>
        <end position="1893"/>
    </location>
</feature>
<dbReference type="InterPro" id="IPR015919">
    <property type="entry name" value="Cadherin-like_sf"/>
</dbReference>
<protein>
    <submittedName>
        <fullName evidence="6">Cadherin domain-containing protein</fullName>
    </submittedName>
</protein>
<dbReference type="PANTHER" id="PTHR38340">
    <property type="entry name" value="S-LAYER PROTEIN"/>
    <property type="match status" value="1"/>
</dbReference>
<dbReference type="InterPro" id="IPR011049">
    <property type="entry name" value="Serralysin-like_metalloprot_C"/>
</dbReference>
<evidence type="ECO:0000256" key="2">
    <source>
        <dbReference type="ARBA" id="ARBA00022525"/>
    </source>
</evidence>
<dbReference type="CDD" id="cd11304">
    <property type="entry name" value="Cadherin_repeat"/>
    <property type="match status" value="6"/>
</dbReference>
<feature type="domain" description="Cadherin" evidence="5">
    <location>
        <begin position="3306"/>
        <end position="3407"/>
    </location>
</feature>
<dbReference type="InterPro" id="IPR018511">
    <property type="entry name" value="Hemolysin-typ_Ca-bd_CS"/>
</dbReference>
<feature type="domain" description="Cadherin" evidence="5">
    <location>
        <begin position="2149"/>
        <end position="2256"/>
    </location>
</feature>
<feature type="compositionally biased region" description="Gly residues" evidence="4">
    <location>
        <begin position="3973"/>
        <end position="3985"/>
    </location>
</feature>
<feature type="domain" description="Cadherin" evidence="5">
    <location>
        <begin position="3190"/>
        <end position="3305"/>
    </location>
</feature>
<dbReference type="Gene3D" id="2.60.40.60">
    <property type="entry name" value="Cadherins"/>
    <property type="match status" value="4"/>
</dbReference>
<feature type="region of interest" description="Disordered" evidence="4">
    <location>
        <begin position="3973"/>
        <end position="4018"/>
    </location>
</feature>
<evidence type="ECO:0000256" key="3">
    <source>
        <dbReference type="ARBA" id="ARBA00022837"/>
    </source>
</evidence>
<name>A0ABT6J665_9GAMM</name>
<dbReference type="Pfam" id="PF00353">
    <property type="entry name" value="HemolysinCabind"/>
    <property type="match status" value="18"/>
</dbReference>
<evidence type="ECO:0000259" key="5">
    <source>
        <dbReference type="PROSITE" id="PS50268"/>
    </source>
</evidence>
<dbReference type="PROSITE" id="PS00330">
    <property type="entry name" value="HEMOLYSIN_CALCIUM"/>
    <property type="match status" value="16"/>
</dbReference>
<evidence type="ECO:0000313" key="7">
    <source>
        <dbReference type="Proteomes" id="UP001156940"/>
    </source>
</evidence>